<proteinExistence type="predicted"/>
<dbReference type="AlphaFoldDB" id="A0A915JXC9"/>
<dbReference type="WBParaSite" id="nRc.2.0.1.t30367-RA">
    <property type="protein sequence ID" value="nRc.2.0.1.t30367-RA"/>
    <property type="gene ID" value="nRc.2.0.1.g30367"/>
</dbReference>
<reference evidence="3" key="1">
    <citation type="submission" date="2022-11" db="UniProtKB">
        <authorList>
            <consortium name="WormBaseParasite"/>
        </authorList>
    </citation>
    <scope>IDENTIFICATION</scope>
</reference>
<keyword evidence="2" id="KW-1185">Reference proteome</keyword>
<organism evidence="2 3">
    <name type="scientific">Romanomermis culicivorax</name>
    <name type="common">Nematode worm</name>
    <dbReference type="NCBI Taxonomy" id="13658"/>
    <lineage>
        <taxon>Eukaryota</taxon>
        <taxon>Metazoa</taxon>
        <taxon>Ecdysozoa</taxon>
        <taxon>Nematoda</taxon>
        <taxon>Enoplea</taxon>
        <taxon>Dorylaimia</taxon>
        <taxon>Mermithida</taxon>
        <taxon>Mermithoidea</taxon>
        <taxon>Mermithidae</taxon>
        <taxon>Romanomermis</taxon>
    </lineage>
</organism>
<sequence>MYKFAIEAEREDSHPEAEREDSRPEVAINDRRSEGKPVGGSSRGGNKFHRAEKLCRRNRGAG</sequence>
<evidence type="ECO:0000313" key="2">
    <source>
        <dbReference type="Proteomes" id="UP000887565"/>
    </source>
</evidence>
<evidence type="ECO:0000256" key="1">
    <source>
        <dbReference type="SAM" id="MobiDB-lite"/>
    </source>
</evidence>
<accession>A0A915JXC9</accession>
<dbReference type="Proteomes" id="UP000887565">
    <property type="component" value="Unplaced"/>
</dbReference>
<evidence type="ECO:0000313" key="3">
    <source>
        <dbReference type="WBParaSite" id="nRc.2.0.1.t30367-RA"/>
    </source>
</evidence>
<protein>
    <submittedName>
        <fullName evidence="3">Uncharacterized protein</fullName>
    </submittedName>
</protein>
<feature type="region of interest" description="Disordered" evidence="1">
    <location>
        <begin position="1"/>
        <end position="62"/>
    </location>
</feature>
<feature type="compositionally biased region" description="Basic and acidic residues" evidence="1">
    <location>
        <begin position="1"/>
        <end position="35"/>
    </location>
</feature>
<name>A0A915JXC9_ROMCU</name>